<dbReference type="AlphaFoldDB" id="A0A3B0UZ56"/>
<reference evidence="1" key="1">
    <citation type="submission" date="2018-06" db="EMBL/GenBank/DDBJ databases">
        <authorList>
            <person name="Zhirakovskaya E."/>
        </authorList>
    </citation>
    <scope>NUCLEOTIDE SEQUENCE</scope>
</reference>
<gene>
    <name evidence="1" type="ORF">MNBD_DELTA04-831</name>
</gene>
<sequence>MKSLRITTLLIAAAMMAGVSTAGAATEGRIIPTNRVSLEKNGSVIANLTSQAPVDENALIICHGTCMVKLRGVSLVAMDKTKFAVKQIGNSMNIYVKQGKVNFIITDTSRQFAFYIPDGSYIKTEGFVVPASTDNAVKGYIDVTDKAAAIGMDRGGMVVQTTNGQQMISQGHAIQLAMAEVPAAASTQGAAGAASTGAASLAGVFSHATLGMVVAGGAAVAWGASLAATINNSGVKTPASPNR</sequence>
<proteinExistence type="predicted"/>
<evidence type="ECO:0000313" key="1">
    <source>
        <dbReference type="EMBL" id="VAW36468.1"/>
    </source>
</evidence>
<organism evidence="1">
    <name type="scientific">hydrothermal vent metagenome</name>
    <dbReference type="NCBI Taxonomy" id="652676"/>
    <lineage>
        <taxon>unclassified sequences</taxon>
        <taxon>metagenomes</taxon>
        <taxon>ecological metagenomes</taxon>
    </lineage>
</organism>
<accession>A0A3B0UZ56</accession>
<dbReference type="EMBL" id="UOEY01000024">
    <property type="protein sequence ID" value="VAW36468.1"/>
    <property type="molecule type" value="Genomic_DNA"/>
</dbReference>
<evidence type="ECO:0008006" key="2">
    <source>
        <dbReference type="Google" id="ProtNLM"/>
    </source>
</evidence>
<protein>
    <recommendedName>
        <fullName evidence="2">FecR protein domain-containing protein</fullName>
    </recommendedName>
</protein>
<name>A0A3B0UZ56_9ZZZZ</name>